<protein>
    <submittedName>
        <fullName evidence="2">Uncharacterized protein</fullName>
    </submittedName>
</protein>
<dbReference type="AlphaFoldDB" id="A0A7R9P1A0"/>
<feature type="signal peptide" evidence="1">
    <location>
        <begin position="1"/>
        <end position="33"/>
    </location>
</feature>
<evidence type="ECO:0000256" key="1">
    <source>
        <dbReference type="SAM" id="SignalP"/>
    </source>
</evidence>
<evidence type="ECO:0000313" key="2">
    <source>
        <dbReference type="EMBL" id="CAD7463775.1"/>
    </source>
</evidence>
<proteinExistence type="predicted"/>
<accession>A0A7R9P1A0</accession>
<feature type="chain" id="PRO_5031370550" evidence="1">
    <location>
        <begin position="34"/>
        <end position="199"/>
    </location>
</feature>
<sequence length="199" mass="22339">MDGHPGVEGTIPLNTPFCALVVITASLPGVVYADDTELNPVNKNTQEDMDITIKSEPDNYTSCSVKLEHLMDGFLTILENIKVDTNTQEDVDIIIKSEMDDFKPCCVKLEYISDSFITTEKHMTEVNVLNMEEQGGLVEKKGALNGLWGEVNVLDMEVLRLRRNVMKKGALARLRGEVSVSNMEWPRLVKKRGALNRLW</sequence>
<gene>
    <name evidence="2" type="ORF">TTEB3V08_LOCUS11655</name>
</gene>
<keyword evidence="1" id="KW-0732">Signal</keyword>
<organism evidence="2">
    <name type="scientific">Timema tahoe</name>
    <dbReference type="NCBI Taxonomy" id="61484"/>
    <lineage>
        <taxon>Eukaryota</taxon>
        <taxon>Metazoa</taxon>
        <taxon>Ecdysozoa</taxon>
        <taxon>Arthropoda</taxon>
        <taxon>Hexapoda</taxon>
        <taxon>Insecta</taxon>
        <taxon>Pterygota</taxon>
        <taxon>Neoptera</taxon>
        <taxon>Polyneoptera</taxon>
        <taxon>Phasmatodea</taxon>
        <taxon>Timematodea</taxon>
        <taxon>Timematoidea</taxon>
        <taxon>Timematidae</taxon>
        <taxon>Timema</taxon>
    </lineage>
</organism>
<name>A0A7R9P1A0_9NEOP</name>
<reference evidence="2" key="1">
    <citation type="submission" date="2020-11" db="EMBL/GenBank/DDBJ databases">
        <authorList>
            <person name="Tran Van P."/>
        </authorList>
    </citation>
    <scope>NUCLEOTIDE SEQUENCE</scope>
</reference>
<dbReference type="EMBL" id="OE009238">
    <property type="protein sequence ID" value="CAD7463775.1"/>
    <property type="molecule type" value="Genomic_DNA"/>
</dbReference>